<dbReference type="Proteomes" id="UP000515164">
    <property type="component" value="Unplaced"/>
</dbReference>
<keyword evidence="9" id="KW-0539">Nucleus</keyword>
<dbReference type="GO" id="GO:0000786">
    <property type="term" value="C:nucleosome"/>
    <property type="evidence" value="ECO:0007669"/>
    <property type="project" value="UniProtKB-KW"/>
</dbReference>
<keyword evidence="7" id="KW-0158">Chromosome</keyword>
<evidence type="ECO:0000256" key="5">
    <source>
        <dbReference type="ARBA" id="ARBA00011538"/>
    </source>
</evidence>
<dbReference type="GeneID" id="117211576"/>
<dbReference type="GO" id="GO:0003677">
    <property type="term" value="F:DNA binding"/>
    <property type="evidence" value="ECO:0007669"/>
    <property type="project" value="UniProtKB-KW"/>
</dbReference>
<sequence length="202" mass="23614">MFSIKAEEPNRNVRRARDNIVYVCISTNINSLSVYSSINTDSIDCLYFDEYRYFVCLYFNKYRCSVCLYCKEYKYLIMVLKGIAKIMEKQEKKQESININKPDRKKKKKRKENYGIYIYKVLKQVHPDTGISSNAMSVMNSFLQDIFEKIAVESSRLSEYNKRNTITSREIQTAVKLLLPGELAKHAINEGTKAISKYTNTK</sequence>
<comment type="subcellular location">
    <subcellularLocation>
        <location evidence="3">Chromosome</location>
    </subcellularLocation>
    <subcellularLocation>
        <location evidence="2">Nucleus</location>
    </subcellularLocation>
</comment>
<dbReference type="KEGG" id="bbif:117211576"/>
<comment type="subunit">
    <text evidence="5">The nucleosome is a histone octamer containing two molecules each of H2A, H2B, H3 and H4 assembled in one H3-H4 heterotetramer and two H2A-H2B heterodimers. The octamer wraps approximately 147 bp of DNA.</text>
</comment>
<feature type="domain" description="Core Histone H2A/H2B/H3" evidence="11">
    <location>
        <begin position="99"/>
        <end position="177"/>
    </location>
</feature>
<evidence type="ECO:0000259" key="11">
    <source>
        <dbReference type="Pfam" id="PF00125"/>
    </source>
</evidence>
<dbReference type="PRINTS" id="PR00621">
    <property type="entry name" value="HISTONEH2B"/>
</dbReference>
<dbReference type="InterPro" id="IPR007125">
    <property type="entry name" value="H2A/H2B/H3"/>
</dbReference>
<accession>A0A6P8NA25</accession>
<dbReference type="InterPro" id="IPR000558">
    <property type="entry name" value="Histone_H2B"/>
</dbReference>
<keyword evidence="8" id="KW-0238">DNA-binding</keyword>
<dbReference type="CDD" id="cd22910">
    <property type="entry name" value="HFD_H2B"/>
    <property type="match status" value="1"/>
</dbReference>
<protein>
    <recommendedName>
        <fullName evidence="6">Histone H2B</fullName>
    </recommendedName>
</protein>
<dbReference type="FunFam" id="1.10.20.10:FF:000016">
    <property type="entry name" value="Histone H2B"/>
    <property type="match status" value="1"/>
</dbReference>
<name>A0A6P8NA25_9HYME</name>
<keyword evidence="10" id="KW-0544">Nucleosome core</keyword>
<dbReference type="Gene3D" id="1.10.20.10">
    <property type="entry name" value="Histone, subunit A"/>
    <property type="match status" value="1"/>
</dbReference>
<comment type="similarity">
    <text evidence="4">Belongs to the histone H2B family.</text>
</comment>
<evidence type="ECO:0000313" key="12">
    <source>
        <dbReference type="Proteomes" id="UP000515164"/>
    </source>
</evidence>
<evidence type="ECO:0000256" key="9">
    <source>
        <dbReference type="ARBA" id="ARBA00023242"/>
    </source>
</evidence>
<evidence type="ECO:0000313" key="13">
    <source>
        <dbReference type="RefSeq" id="XP_033311492.1"/>
    </source>
</evidence>
<dbReference type="SMART" id="SM00427">
    <property type="entry name" value="H2B"/>
    <property type="match status" value="1"/>
</dbReference>
<dbReference type="Pfam" id="PF00125">
    <property type="entry name" value="Histone"/>
    <property type="match status" value="1"/>
</dbReference>
<evidence type="ECO:0000256" key="7">
    <source>
        <dbReference type="ARBA" id="ARBA00022454"/>
    </source>
</evidence>
<evidence type="ECO:0000256" key="8">
    <source>
        <dbReference type="ARBA" id="ARBA00023125"/>
    </source>
</evidence>
<evidence type="ECO:0000256" key="6">
    <source>
        <dbReference type="ARBA" id="ARBA00017644"/>
    </source>
</evidence>
<dbReference type="GO" id="GO:0005634">
    <property type="term" value="C:nucleus"/>
    <property type="evidence" value="ECO:0007669"/>
    <property type="project" value="UniProtKB-SubCell"/>
</dbReference>
<evidence type="ECO:0000256" key="3">
    <source>
        <dbReference type="ARBA" id="ARBA00004286"/>
    </source>
</evidence>
<comment type="function">
    <text evidence="1">Core component of nucleosome. Nucleosomes wrap and compact DNA into chromatin, limiting DNA accessibility to the cellular machineries which require DNA as a template. Histones thereby play a central role in transcription regulation, DNA repair, DNA replication and chromosomal stability. DNA accessibility is regulated via a complex set of post-translational modifications of histones, also called histone code, and nucleosome remodeling.</text>
</comment>
<dbReference type="AlphaFoldDB" id="A0A6P8NA25"/>
<dbReference type="GO" id="GO:0030527">
    <property type="term" value="F:structural constituent of chromatin"/>
    <property type="evidence" value="ECO:0007669"/>
    <property type="project" value="InterPro"/>
</dbReference>
<evidence type="ECO:0000256" key="10">
    <source>
        <dbReference type="ARBA" id="ARBA00023269"/>
    </source>
</evidence>
<evidence type="ECO:0000256" key="1">
    <source>
        <dbReference type="ARBA" id="ARBA00002001"/>
    </source>
</evidence>
<keyword evidence="12" id="KW-1185">Reference proteome</keyword>
<dbReference type="InterPro" id="IPR009072">
    <property type="entry name" value="Histone-fold"/>
</dbReference>
<gene>
    <name evidence="13" type="primary">LOC117211576</name>
</gene>
<proteinExistence type="inferred from homology"/>
<reference evidence="13" key="1">
    <citation type="submission" date="2025-08" db="UniProtKB">
        <authorList>
            <consortium name="RefSeq"/>
        </authorList>
    </citation>
    <scope>IDENTIFICATION</scope>
    <source>
        <tissue evidence="13">Muscle</tissue>
    </source>
</reference>
<dbReference type="RefSeq" id="XP_033311492.1">
    <property type="nucleotide sequence ID" value="XM_033455601.1"/>
</dbReference>
<organism evidence="12 13">
    <name type="scientific">Bombus bifarius</name>
    <dbReference type="NCBI Taxonomy" id="103933"/>
    <lineage>
        <taxon>Eukaryota</taxon>
        <taxon>Metazoa</taxon>
        <taxon>Ecdysozoa</taxon>
        <taxon>Arthropoda</taxon>
        <taxon>Hexapoda</taxon>
        <taxon>Insecta</taxon>
        <taxon>Pterygota</taxon>
        <taxon>Neoptera</taxon>
        <taxon>Endopterygota</taxon>
        <taxon>Hymenoptera</taxon>
        <taxon>Apocrita</taxon>
        <taxon>Aculeata</taxon>
        <taxon>Apoidea</taxon>
        <taxon>Anthophila</taxon>
        <taxon>Apidae</taxon>
        <taxon>Bombus</taxon>
        <taxon>Pyrobombus</taxon>
    </lineage>
</organism>
<dbReference type="PANTHER" id="PTHR23428">
    <property type="entry name" value="HISTONE H2B"/>
    <property type="match status" value="1"/>
</dbReference>
<evidence type="ECO:0000256" key="2">
    <source>
        <dbReference type="ARBA" id="ARBA00004123"/>
    </source>
</evidence>
<evidence type="ECO:0000256" key="4">
    <source>
        <dbReference type="ARBA" id="ARBA00006846"/>
    </source>
</evidence>
<dbReference type="SUPFAM" id="SSF47113">
    <property type="entry name" value="Histone-fold"/>
    <property type="match status" value="1"/>
</dbReference>
<dbReference type="GO" id="GO:0046982">
    <property type="term" value="F:protein heterodimerization activity"/>
    <property type="evidence" value="ECO:0007669"/>
    <property type="project" value="InterPro"/>
</dbReference>